<accession>A0A455SC12</accession>
<keyword evidence="1" id="KW-0378">Hydrolase</keyword>
<organism evidence="1">
    <name type="scientific">Thermosporothrix sp. COM3</name>
    <dbReference type="NCBI Taxonomy" id="2490863"/>
    <lineage>
        <taxon>Bacteria</taxon>
        <taxon>Bacillati</taxon>
        <taxon>Chloroflexota</taxon>
        <taxon>Ktedonobacteria</taxon>
        <taxon>Ktedonobacterales</taxon>
        <taxon>Thermosporotrichaceae</taxon>
        <taxon>Thermosporothrix</taxon>
    </lineage>
</organism>
<dbReference type="PIRSF" id="PIRSF028846">
    <property type="entry name" value="UCP028846"/>
    <property type="match status" value="1"/>
</dbReference>
<dbReference type="SUPFAM" id="SSF48208">
    <property type="entry name" value="Six-hairpin glycosidases"/>
    <property type="match status" value="1"/>
</dbReference>
<gene>
    <name evidence="1" type="ORF">KTC_07540</name>
</gene>
<dbReference type="PANTHER" id="PTHR31047">
    <property type="entry name" value="MEIOTICALLY UP-REGULATED GENE 157 PROTEIN"/>
    <property type="match status" value="1"/>
</dbReference>
<dbReference type="AlphaFoldDB" id="A0A455SC12"/>
<evidence type="ECO:0000313" key="1">
    <source>
        <dbReference type="EMBL" id="BBH86003.1"/>
    </source>
</evidence>
<dbReference type="EMBL" id="AP019376">
    <property type="protein sequence ID" value="BBH86003.1"/>
    <property type="molecule type" value="Genomic_DNA"/>
</dbReference>
<dbReference type="InterPro" id="IPR008313">
    <property type="entry name" value="GH125"/>
</dbReference>
<dbReference type="InterPro" id="IPR012341">
    <property type="entry name" value="6hp_glycosidase-like_sf"/>
</dbReference>
<sequence>MTHYQSVDSLIQTIRQKLEHRPHLAQMFAQCFPNTLETTVEELDDSTTFVITGDIPAMWLRDSSAQVNPYIKLANEDTDLQRMLRGVIRRQASYILKDPYANAFNREANNNGFHKADLPPAGPWVWERKFELDSLCYPVKLLYTYWKTTNDPQVCDDLVHTMLWQIIKIMKIEQEHDSRSEYRFIRNVGPTTDTLPFEGKGTRTNFTGMVWSGFRPSDDACTFGYLVPANMFAVVILGYMIELANKVYYDSELALQAESLRKDIEHGIQTYGIVNHPRFGRIYAYETDGYGNYNLMDDANVPSLLSIPYLGYRPVDDPIYQNTRRFILSKENPYYFEGKLARGIGSPHTEHGFIWHIALSMQGLTSTSAEERKELLHMLETTTADTDYMHESFHPDDPSRFSRAWFAWANSLFGEFVHMMVEEHPEELF</sequence>
<dbReference type="GO" id="GO:0005975">
    <property type="term" value="P:carbohydrate metabolic process"/>
    <property type="evidence" value="ECO:0007669"/>
    <property type="project" value="InterPro"/>
</dbReference>
<dbReference type="GO" id="GO:0016787">
    <property type="term" value="F:hydrolase activity"/>
    <property type="evidence" value="ECO:0007669"/>
    <property type="project" value="UniProtKB-KW"/>
</dbReference>
<dbReference type="SMART" id="SM01149">
    <property type="entry name" value="DUF1237"/>
    <property type="match status" value="1"/>
</dbReference>
<dbReference type="Pfam" id="PF06824">
    <property type="entry name" value="Glyco_hydro_125"/>
    <property type="match status" value="1"/>
</dbReference>
<reference evidence="1" key="1">
    <citation type="submission" date="2018-12" db="EMBL/GenBank/DDBJ databases">
        <title>Novel natural products biosynthetic potential of the class Ktedonobacteria.</title>
        <authorList>
            <person name="Zheng Y."/>
            <person name="Saitou A."/>
            <person name="Wang C.M."/>
            <person name="Toyoda A."/>
            <person name="Minakuchi Y."/>
            <person name="Sekiguchi Y."/>
            <person name="Ueda K."/>
            <person name="Takano H."/>
            <person name="Sakai Y."/>
            <person name="Yokota A."/>
            <person name="Yabe S."/>
        </authorList>
    </citation>
    <scope>NUCLEOTIDE SEQUENCE</scope>
    <source>
        <strain evidence="1">COM3</strain>
    </source>
</reference>
<protein>
    <submittedName>
        <fullName evidence="1">Glycosyl hydrolase</fullName>
    </submittedName>
</protein>
<dbReference type="Gene3D" id="1.50.10.10">
    <property type="match status" value="1"/>
</dbReference>
<dbReference type="PANTHER" id="PTHR31047:SF0">
    <property type="entry name" value="MEIOTICALLY UP-REGULATED GENE 157 PROTEIN"/>
    <property type="match status" value="1"/>
</dbReference>
<dbReference type="InterPro" id="IPR008928">
    <property type="entry name" value="6-hairpin_glycosidase_sf"/>
</dbReference>
<proteinExistence type="predicted"/>
<name>A0A455SC12_9CHLR</name>